<keyword evidence="1" id="KW-0285">Flavoprotein</keyword>
<evidence type="ECO:0000256" key="1">
    <source>
        <dbReference type="ARBA" id="ARBA00022630"/>
    </source>
</evidence>
<feature type="domain" description="NADH:flavin oxidoreductase/NADH oxidase N-terminal" evidence="3">
    <location>
        <begin position="14"/>
        <end position="317"/>
    </location>
</feature>
<dbReference type="InterPro" id="IPR013785">
    <property type="entry name" value="Aldolase_TIM"/>
</dbReference>
<evidence type="ECO:0000313" key="4">
    <source>
        <dbReference type="EMBL" id="GMG82109.1"/>
    </source>
</evidence>
<reference evidence="4 5" key="1">
    <citation type="submission" date="2023-04" db="EMBL/GenBank/DDBJ databases">
        <title>Marinoamorphus aggregata gen. nov., sp. Nov., isolate from tissue of brittle star Ophioplocus japonicus.</title>
        <authorList>
            <person name="Kawano K."/>
            <person name="Sawayama S."/>
            <person name="Nakagawa S."/>
        </authorList>
    </citation>
    <scope>NUCLEOTIDE SEQUENCE [LARGE SCALE GENOMIC DNA]</scope>
    <source>
        <strain evidence="4 5">NKW23</strain>
    </source>
</reference>
<dbReference type="Pfam" id="PF00724">
    <property type="entry name" value="Oxidored_FMN"/>
    <property type="match status" value="1"/>
</dbReference>
<organism evidence="4 5">
    <name type="scientific">Paralimibaculum aggregatum</name>
    <dbReference type="NCBI Taxonomy" id="3036245"/>
    <lineage>
        <taxon>Bacteria</taxon>
        <taxon>Pseudomonadati</taxon>
        <taxon>Pseudomonadota</taxon>
        <taxon>Alphaproteobacteria</taxon>
        <taxon>Rhodobacterales</taxon>
        <taxon>Paracoccaceae</taxon>
        <taxon>Paralimibaculum</taxon>
    </lineage>
</organism>
<gene>
    <name evidence="4" type="ORF">LNKW23_13220</name>
</gene>
<evidence type="ECO:0000313" key="5">
    <source>
        <dbReference type="Proteomes" id="UP001239909"/>
    </source>
</evidence>
<dbReference type="InterPro" id="IPR051799">
    <property type="entry name" value="NADH_flavin_oxidoreductase"/>
</dbReference>
<dbReference type="PANTHER" id="PTHR43656">
    <property type="entry name" value="BINDING OXIDOREDUCTASE, PUTATIVE (AFU_ORTHOLOGUE AFUA_2G08260)-RELATED"/>
    <property type="match status" value="1"/>
</dbReference>
<dbReference type="RefSeq" id="WP_285670864.1">
    <property type="nucleotide sequence ID" value="NZ_BSYI01000008.1"/>
</dbReference>
<dbReference type="SUPFAM" id="SSF51395">
    <property type="entry name" value="FMN-linked oxidoreductases"/>
    <property type="match status" value="1"/>
</dbReference>
<dbReference type="EMBL" id="BSYI01000008">
    <property type="protein sequence ID" value="GMG82109.1"/>
    <property type="molecule type" value="Genomic_DNA"/>
</dbReference>
<proteinExistence type="predicted"/>
<sequence length="363" mass="40154">MTRALSPLAFPGGPELQNRLVLAPLTNGQSQENGELGEDELRWMSMRARGGYGMLFTCASHVQENGKAYSGQLGIWADRHVPGLTRLARAMKAEGGVAIAQLHHGGMRALKEWFDGDLVCASDNPRTGARALTAAEVAQCIEAFIAAARRAEAAGFDGVELHAAHGYLLQEFFSPSINRRTDRYGGDLQARYRILFEILDGVRARCRPGFLVGVRLSPERFGMLLSETLEVAERLMREGWVDFLDMSLWDVFKKPEQPGFGATPLIVHCTRLNRGRALLGVAGKIYTPEDAERALGAGADWVMLGRAAILNHDFPKRHAADPGYRPVQMPTTVRHLRGQGLSDRFIDRMKVTWPDFFEPEEVG</sequence>
<accession>A0ABQ6LNA4</accession>
<dbReference type="InterPro" id="IPR001155">
    <property type="entry name" value="OxRdtase_FMN_N"/>
</dbReference>
<evidence type="ECO:0000259" key="3">
    <source>
        <dbReference type="Pfam" id="PF00724"/>
    </source>
</evidence>
<name>A0ABQ6LNA4_9RHOB</name>
<dbReference type="CDD" id="cd02803">
    <property type="entry name" value="OYE_like_FMN_family"/>
    <property type="match status" value="1"/>
</dbReference>
<keyword evidence="5" id="KW-1185">Reference proteome</keyword>
<dbReference type="Proteomes" id="UP001239909">
    <property type="component" value="Unassembled WGS sequence"/>
</dbReference>
<keyword evidence="2" id="KW-0560">Oxidoreductase</keyword>
<evidence type="ECO:0000256" key="2">
    <source>
        <dbReference type="ARBA" id="ARBA00023002"/>
    </source>
</evidence>
<comment type="caution">
    <text evidence="4">The sequence shown here is derived from an EMBL/GenBank/DDBJ whole genome shotgun (WGS) entry which is preliminary data.</text>
</comment>
<protein>
    <submittedName>
        <fullName evidence="4">NADH-dependent flavin oxidoreductase</fullName>
    </submittedName>
</protein>
<dbReference type="PANTHER" id="PTHR43656:SF2">
    <property type="entry name" value="BINDING OXIDOREDUCTASE, PUTATIVE (AFU_ORTHOLOGUE AFUA_2G08260)-RELATED"/>
    <property type="match status" value="1"/>
</dbReference>
<dbReference type="Gene3D" id="3.20.20.70">
    <property type="entry name" value="Aldolase class I"/>
    <property type="match status" value="1"/>
</dbReference>